<evidence type="ECO:0000256" key="12">
    <source>
        <dbReference type="SAM" id="Coils"/>
    </source>
</evidence>
<dbReference type="SUPFAM" id="SSF103575">
    <property type="entry name" value="Plexin repeat"/>
    <property type="match status" value="2"/>
</dbReference>
<reference evidence="15" key="2">
    <citation type="submission" date="2025-09" db="UniProtKB">
        <authorList>
            <consortium name="Ensembl"/>
        </authorList>
    </citation>
    <scope>IDENTIFICATION</scope>
</reference>
<name>A0A8C4QH19_EPTBU</name>
<dbReference type="CDD" id="cd00603">
    <property type="entry name" value="IPT_PCSR"/>
    <property type="match status" value="1"/>
</dbReference>
<dbReference type="PANTHER" id="PTHR22625">
    <property type="entry name" value="PLEXIN"/>
    <property type="match status" value="1"/>
</dbReference>
<dbReference type="FunFam" id="2.60.40.10:FF:000071">
    <property type="entry name" value="Plexin A2"/>
    <property type="match status" value="1"/>
</dbReference>
<dbReference type="InterPro" id="IPR013548">
    <property type="entry name" value="Plexin_cytoplasmic_RasGAP_dom"/>
</dbReference>
<dbReference type="FunFam" id="1.10.506.10:FF:000006">
    <property type="entry name" value="Plexin A1"/>
    <property type="match status" value="1"/>
</dbReference>
<evidence type="ECO:0000256" key="1">
    <source>
        <dbReference type="ARBA" id="ARBA00004251"/>
    </source>
</evidence>
<keyword evidence="7 13" id="KW-1133">Transmembrane helix</keyword>
<evidence type="ECO:0000256" key="2">
    <source>
        <dbReference type="ARBA" id="ARBA00010297"/>
    </source>
</evidence>
<feature type="transmembrane region" description="Helical" evidence="13">
    <location>
        <begin position="1200"/>
        <end position="1227"/>
    </location>
</feature>
<dbReference type="InterPro" id="IPR002165">
    <property type="entry name" value="Plexin_repeat"/>
</dbReference>
<evidence type="ECO:0000256" key="8">
    <source>
        <dbReference type="ARBA" id="ARBA00023136"/>
    </source>
</evidence>
<evidence type="ECO:0000313" key="16">
    <source>
        <dbReference type="Proteomes" id="UP000694388"/>
    </source>
</evidence>
<evidence type="ECO:0000256" key="7">
    <source>
        <dbReference type="ARBA" id="ARBA00022989"/>
    </source>
</evidence>
<dbReference type="OMA" id="CIRDCTP"/>
<dbReference type="InterPro" id="IPR041019">
    <property type="entry name" value="TIG1_plexin"/>
</dbReference>
<dbReference type="GeneTree" id="ENSGT01050000244850"/>
<dbReference type="InterPro" id="IPR016201">
    <property type="entry name" value="PSI"/>
</dbReference>
<dbReference type="Ensembl" id="ENSEBUT00000015946.1">
    <property type="protein sequence ID" value="ENSEBUP00000015373.1"/>
    <property type="gene ID" value="ENSEBUG00000009652.1"/>
</dbReference>
<evidence type="ECO:0000256" key="11">
    <source>
        <dbReference type="PROSITE-ProRule" id="PRU00352"/>
    </source>
</evidence>
<dbReference type="GO" id="GO:0017154">
    <property type="term" value="F:semaphorin receptor activity"/>
    <property type="evidence" value="ECO:0007669"/>
    <property type="project" value="InterPro"/>
</dbReference>
<evidence type="ECO:0000259" key="14">
    <source>
        <dbReference type="PROSITE" id="PS51004"/>
    </source>
</evidence>
<dbReference type="Pfam" id="PF18020">
    <property type="entry name" value="TIG_2"/>
    <property type="match status" value="1"/>
</dbReference>
<dbReference type="SUPFAM" id="SSF81296">
    <property type="entry name" value="E set domains"/>
    <property type="match status" value="2"/>
</dbReference>
<dbReference type="SMART" id="SM00429">
    <property type="entry name" value="IPT"/>
    <property type="match status" value="2"/>
</dbReference>
<dbReference type="InterPro" id="IPR013783">
    <property type="entry name" value="Ig-like_fold"/>
</dbReference>
<dbReference type="PANTHER" id="PTHR22625:SF70">
    <property type="entry name" value="PLEXIN A, ISOFORM A"/>
    <property type="match status" value="1"/>
</dbReference>
<dbReference type="Proteomes" id="UP000694388">
    <property type="component" value="Unplaced"/>
</dbReference>
<dbReference type="InterPro" id="IPR008936">
    <property type="entry name" value="Rho_GTPase_activation_prot"/>
</dbReference>
<dbReference type="FunFam" id="2.130.10.10:FF:000006">
    <property type="entry name" value="Plexin A2"/>
    <property type="match status" value="1"/>
</dbReference>
<evidence type="ECO:0000256" key="4">
    <source>
        <dbReference type="ARBA" id="ARBA00022692"/>
    </source>
</evidence>
<dbReference type="CDD" id="cd12790">
    <property type="entry name" value="RasGAP_plexin_A"/>
    <property type="match status" value="1"/>
</dbReference>
<keyword evidence="6" id="KW-0677">Repeat</keyword>
<evidence type="ECO:0000256" key="10">
    <source>
        <dbReference type="ARBA" id="ARBA00023180"/>
    </source>
</evidence>
<dbReference type="InterPro" id="IPR031148">
    <property type="entry name" value="Plexin"/>
</dbReference>
<comment type="similarity">
    <text evidence="2">Belongs to the plexin family.</text>
</comment>
<dbReference type="Pfam" id="PF24479">
    <property type="entry name" value="PSI_PlexinA-B"/>
    <property type="match status" value="1"/>
</dbReference>
<dbReference type="InterPro" id="IPR015943">
    <property type="entry name" value="WD40/YVTN_repeat-like_dom_sf"/>
</dbReference>
<proteinExistence type="inferred from homology"/>
<keyword evidence="16" id="KW-1185">Reference proteome</keyword>
<dbReference type="InterPro" id="IPR014756">
    <property type="entry name" value="Ig_E-set"/>
</dbReference>
<dbReference type="Gene3D" id="2.60.40.10">
    <property type="entry name" value="Immunoglobulins"/>
    <property type="match status" value="3"/>
</dbReference>
<dbReference type="CDD" id="cd01180">
    <property type="entry name" value="IPT_plexin_repeat1"/>
    <property type="match status" value="1"/>
</dbReference>
<dbReference type="GO" id="GO:0030334">
    <property type="term" value="P:regulation of cell migration"/>
    <property type="evidence" value="ECO:0007669"/>
    <property type="project" value="TreeGrafter"/>
</dbReference>
<evidence type="ECO:0000256" key="9">
    <source>
        <dbReference type="ARBA" id="ARBA00023157"/>
    </source>
</evidence>
<dbReference type="SMART" id="SM00630">
    <property type="entry name" value="Sema"/>
    <property type="match status" value="1"/>
</dbReference>
<comment type="caution">
    <text evidence="11">Lacks conserved residue(s) required for the propagation of feature annotation.</text>
</comment>
<evidence type="ECO:0000256" key="6">
    <source>
        <dbReference type="ARBA" id="ARBA00022737"/>
    </source>
</evidence>
<keyword evidence="9" id="KW-1015">Disulfide bond</keyword>
<dbReference type="FunFam" id="2.60.40.10:FF:000123">
    <property type="entry name" value="Plexin A1"/>
    <property type="match status" value="1"/>
</dbReference>
<dbReference type="Pfam" id="PF20170">
    <property type="entry name" value="Plexin_RBD"/>
    <property type="match status" value="1"/>
</dbReference>
<dbReference type="InterPro" id="IPR002909">
    <property type="entry name" value="IPT_dom"/>
</dbReference>
<organism evidence="15 16">
    <name type="scientific">Eptatretus burgeri</name>
    <name type="common">Inshore hagfish</name>
    <dbReference type="NCBI Taxonomy" id="7764"/>
    <lineage>
        <taxon>Eukaryota</taxon>
        <taxon>Metazoa</taxon>
        <taxon>Chordata</taxon>
        <taxon>Craniata</taxon>
        <taxon>Vertebrata</taxon>
        <taxon>Cyclostomata</taxon>
        <taxon>Myxini</taxon>
        <taxon>Myxiniformes</taxon>
        <taxon>Myxinidae</taxon>
        <taxon>Eptatretinae</taxon>
        <taxon>Eptatretus</taxon>
    </lineage>
</organism>
<dbReference type="GO" id="GO:0002116">
    <property type="term" value="C:semaphorin receptor complex"/>
    <property type="evidence" value="ECO:0007669"/>
    <property type="project" value="TreeGrafter"/>
</dbReference>
<dbReference type="CDD" id="cd01181">
    <property type="entry name" value="IPT_plexin_repeat3"/>
    <property type="match status" value="1"/>
</dbReference>
<dbReference type="Gene3D" id="2.130.10.10">
    <property type="entry name" value="YVTN repeat-like/Quinoprotein amine dehydrogenase"/>
    <property type="match status" value="1"/>
</dbReference>
<dbReference type="Pfam" id="PF01403">
    <property type="entry name" value="Sema"/>
    <property type="match status" value="1"/>
</dbReference>
<dbReference type="SMART" id="SM00423">
    <property type="entry name" value="PSI"/>
    <property type="match status" value="3"/>
</dbReference>
<dbReference type="InterPro" id="IPR001627">
    <property type="entry name" value="Semap_dom"/>
</dbReference>
<dbReference type="FunFam" id="2.60.40.10:FF:000329">
    <property type="entry name" value="Plexin A4"/>
    <property type="match status" value="1"/>
</dbReference>
<dbReference type="Gene3D" id="1.10.506.10">
    <property type="entry name" value="GTPase Activation - p120gap, domain 1"/>
    <property type="match status" value="1"/>
</dbReference>
<dbReference type="Pfam" id="PF01437">
    <property type="entry name" value="PSI"/>
    <property type="match status" value="2"/>
</dbReference>
<feature type="domain" description="Sema" evidence="14">
    <location>
        <begin position="1"/>
        <end position="475"/>
    </location>
</feature>
<dbReference type="SUPFAM" id="SSF48350">
    <property type="entry name" value="GTPase activation domain, GAP"/>
    <property type="match status" value="1"/>
</dbReference>
<dbReference type="GO" id="GO:0005886">
    <property type="term" value="C:plasma membrane"/>
    <property type="evidence" value="ECO:0007669"/>
    <property type="project" value="UniProtKB-SubCell"/>
</dbReference>
<keyword evidence="10" id="KW-0325">Glycoprotein</keyword>
<evidence type="ECO:0000256" key="13">
    <source>
        <dbReference type="SAM" id="Phobius"/>
    </source>
</evidence>
<evidence type="ECO:0000256" key="5">
    <source>
        <dbReference type="ARBA" id="ARBA00022729"/>
    </source>
</evidence>
<keyword evidence="12" id="KW-0175">Coiled coil</keyword>
<sequence length="1780" mass="199569">MLLLIAKTSRVPTLWFQTFSPTFSGWALNHLVVHSGTGEVYIGGINRIYKLSKNLSLLRTHETGPNKDNEKCYPPPTVQPCTQELHDTINVNKLLLLDYKENRLLACGSLFQGICQLLRLDDLFKLGEPNHRKEHYFSSVNVSGTMYGVIIEKPSTSWQTLYVGTPIDGKSEYFPTLSSRKLMPNAEDAEMFNYVYIDEFLSSQLKIPSDTLSSIPSFDIYYIYGFSLGRYVYFLTLQPDIGAHADGTSDQFFTSKMVRLCIEDGNFYSYVELPIGCVSAGIEYRLVQAAFLGKAGHYLAKSLNVPEGEDVLFAIFAKGQKSWERPPKESALCVFTLTSVQKVIKDRIESCYRGEGNLDLTWLINKELRCRYAPIKINDEFCGQVINQPLGGRAMVRGVSVYTDHSESMTAVAAYVFNGHTVAFVGTKNGRVKKNSHHYETLTVAEGSRVLPDIAFALDKHYHYVVCSQVSMVPVESCDQFSSCLDCLGSGDPHCGWCVLHNICSRKEACPQSSGIRRFASGPDQCVHLSVLPRNVSITMSNVQLSLQVENAPDLSIGVNCTFEGLSETEAILDGGKIHCLSPPAEDVARDIRVVKISLRSKETGKEFASTDFGFFNCSIHISCLACVESSYHCHWCKYRHACTHNPATCAFQEGRVHIADDCPQLLPSPEILIPVGMVRPINLNAKNLPQPQSGQQGYECIISLQGETLTVPALRFNSSSVQCQNISVSKVATTNTHHQIYRYQQLVVTIALEIVMVAWDALVPWQQPKNLQNRYLHLYKCGATRTSCGRCLKAEPKFRCGWCHSEDKCSLQQHCPSPMLNWIQFGHRGQRCMHPRIHTLIPATGPREGGTHVTVQGENLGLQFSEINDHVTVAGVHCQPLRDQYISAEQIVCEMAEALWNAPESGAIRVCVGICTPEFTTESTQQYRFVVCLTTVNEQYVSERININVLNCERINVLVCPYDCVCSRAARKITCQAPGSAAGVGPVAVDVSIDHAQLHSELQYVYRTDPSFQFAEPLWTIHNGSTPINVFGANLDLIQDPRIRAKYNGTETVNVCKVKDSSLMVCQAPGLVVSANLADTKVHPDEFGFIMDSVQSMYTLNNTLFSYYPNPIFEQLSTVGGAHEIKPGAPIILKGRHIIPQDGKLNYSVVIGDTECEITVSENQILCEPLSITGQHPVKVHVGDLRFYPGTVHILSESLLSLTAIVGIAVGGGLLLFVIVVVLIAYKQKSKESDQTLRRLQMQMDNLESRVALECKEAFAELQTDINELTSDLDGAGIPFLDYRTYAMRVLFPGIEEHPVLKELEESVEKGLKQFGTLLNNKVFLLAFIRTLEAQRSFSMRDRGNVASLIMTALQGKMEFATDVLKQLLSDLIEKNIESKNHPKLLLRRTESVAEKMLTNWFTFLLHKFLKECAGEPLFMLYCAIKQQMEKGPIDAITGEARYSLSEDKLIRQQIDYRTLTLNCVNPDNENGAEIPVKLLDCDTVTQVKDKLLDAVYKNVPYSLRPRPSDMDLEWRQGRLARIFVQDEDITTKIENDWKRLNTLVHYQVSDGSTVALVPKQTSYIANPNPPVLPRPSLSRYENMMRYAGSPDSLRSRTPMITPDLESGTKLWHLVKNHDHADQKEGDRGSKMVSEIYLTRLLATKGTLQKFVDDLFETIFSTAHRGSSLPLAIKYMFDYLDEQADKHQISDPDVRHTWKSNLVRVTGFLPLRFWVNVIKNPQFVFDIHKSSITDACLSVVAQTFMDSCSTSEHRLGKDSPSNKLLYAKDIPNYKHWVER</sequence>
<dbReference type="InterPro" id="IPR041362">
    <property type="entry name" value="TIG2_plexin"/>
</dbReference>
<protein>
    <submittedName>
        <fullName evidence="15">Plexin A3</fullName>
    </submittedName>
</protein>
<dbReference type="Pfam" id="PF17960">
    <property type="entry name" value="TIG_plexin"/>
    <property type="match status" value="1"/>
</dbReference>
<dbReference type="Pfam" id="PF08337">
    <property type="entry name" value="Plexin_cytopl"/>
    <property type="match status" value="1"/>
</dbReference>
<dbReference type="InterPro" id="IPR046800">
    <property type="entry name" value="Plexin_RBD"/>
</dbReference>
<feature type="coiled-coil region" evidence="12">
    <location>
        <begin position="1231"/>
        <end position="1258"/>
    </location>
</feature>
<dbReference type="PROSITE" id="PS51004">
    <property type="entry name" value="SEMA"/>
    <property type="match status" value="1"/>
</dbReference>
<keyword evidence="8 13" id="KW-0472">Membrane</keyword>
<keyword evidence="4 13" id="KW-0812">Transmembrane</keyword>
<keyword evidence="5" id="KW-0732">Signal</keyword>
<comment type="subcellular location">
    <subcellularLocation>
        <location evidence="1">Cell membrane</location>
        <topology evidence="1">Single-pass type I membrane protein</topology>
    </subcellularLocation>
</comment>
<keyword evidence="3" id="KW-1003">Cell membrane</keyword>
<evidence type="ECO:0000256" key="3">
    <source>
        <dbReference type="ARBA" id="ARBA00022475"/>
    </source>
</evidence>
<reference evidence="15" key="1">
    <citation type="submission" date="2025-08" db="UniProtKB">
        <authorList>
            <consortium name="Ensembl"/>
        </authorList>
    </citation>
    <scope>IDENTIFICATION</scope>
</reference>
<dbReference type="InterPro" id="IPR036352">
    <property type="entry name" value="Semap_dom_sf"/>
</dbReference>
<accession>A0A8C4QH19</accession>
<dbReference type="Gene3D" id="3.10.20.90">
    <property type="entry name" value="Phosphatidylinositol 3-kinase Catalytic Subunit, Chain A, domain 1"/>
    <property type="match status" value="1"/>
</dbReference>
<dbReference type="Pfam" id="PF01833">
    <property type="entry name" value="TIG"/>
    <property type="match status" value="2"/>
</dbReference>
<dbReference type="SUPFAM" id="SSF101912">
    <property type="entry name" value="Sema domain"/>
    <property type="match status" value="1"/>
</dbReference>
<evidence type="ECO:0000313" key="15">
    <source>
        <dbReference type="Ensembl" id="ENSEBUP00000015373.1"/>
    </source>
</evidence>